<evidence type="ECO:0000256" key="4">
    <source>
        <dbReference type="ARBA" id="ARBA00022777"/>
    </source>
</evidence>
<dbReference type="GO" id="GO:0005524">
    <property type="term" value="F:ATP binding"/>
    <property type="evidence" value="ECO:0007669"/>
    <property type="project" value="UniProtKB-KW"/>
</dbReference>
<dbReference type="STRING" id="74649.A0A2P6Q380"/>
<dbReference type="PROSITE" id="PS50011">
    <property type="entry name" value="PROTEIN_KINASE_DOM"/>
    <property type="match status" value="1"/>
</dbReference>
<protein>
    <submittedName>
        <fullName evidence="7">Putative non-specific serine/threonine protein kinase</fullName>
        <ecNumber evidence="7">2.7.11.1</ecNumber>
    </submittedName>
</protein>
<keyword evidence="5" id="KW-0067">ATP-binding</keyword>
<dbReference type="InterPro" id="IPR000719">
    <property type="entry name" value="Prot_kinase_dom"/>
</dbReference>
<evidence type="ECO:0000256" key="5">
    <source>
        <dbReference type="ARBA" id="ARBA00022840"/>
    </source>
</evidence>
<comment type="caution">
    <text evidence="7">The sequence shown here is derived from an EMBL/GenBank/DDBJ whole genome shotgun (WGS) entry which is preliminary data.</text>
</comment>
<dbReference type="PANTHER" id="PTHR27002:SF839">
    <property type="entry name" value="NON-SPECIFIC SERINE_THREONINE PROTEIN KINASE"/>
    <property type="match status" value="1"/>
</dbReference>
<sequence length="140" mass="15950">MESGTNLQMKKFQLIFFYSRESVKMTGLVVCPECQKIKRLLWKEGDADCSNIVCSSAIGTGHWLKRKTEEADELQETRRHPELQFCDLNTLKDATENFSPVNELDQGGFGSVYKLPDNKKIAVKRLSKNSGQGIEEFKNE</sequence>
<gene>
    <name evidence="7" type="ORF">RchiOBHm_Chr5g0005071</name>
</gene>
<evidence type="ECO:0000256" key="2">
    <source>
        <dbReference type="ARBA" id="ARBA00022679"/>
    </source>
</evidence>
<evidence type="ECO:0000259" key="6">
    <source>
        <dbReference type="PROSITE" id="PS50011"/>
    </source>
</evidence>
<feature type="domain" description="Protein kinase" evidence="6">
    <location>
        <begin position="98"/>
        <end position="140"/>
    </location>
</feature>
<dbReference type="InterPro" id="IPR011009">
    <property type="entry name" value="Kinase-like_dom_sf"/>
</dbReference>
<dbReference type="GO" id="GO:0004674">
    <property type="term" value="F:protein serine/threonine kinase activity"/>
    <property type="evidence" value="ECO:0007669"/>
    <property type="project" value="UniProtKB-KW"/>
</dbReference>
<dbReference type="EMBL" id="PDCK01000043">
    <property type="protein sequence ID" value="PRQ28630.1"/>
    <property type="molecule type" value="Genomic_DNA"/>
</dbReference>
<evidence type="ECO:0000256" key="3">
    <source>
        <dbReference type="ARBA" id="ARBA00022741"/>
    </source>
</evidence>
<accession>A0A2P6Q380</accession>
<keyword evidence="8" id="KW-1185">Reference proteome</keyword>
<dbReference type="SUPFAM" id="SSF56112">
    <property type="entry name" value="Protein kinase-like (PK-like)"/>
    <property type="match status" value="1"/>
</dbReference>
<reference evidence="7 8" key="1">
    <citation type="journal article" date="2018" name="Nat. Genet.">
        <title>The Rosa genome provides new insights in the design of modern roses.</title>
        <authorList>
            <person name="Bendahmane M."/>
        </authorList>
    </citation>
    <scope>NUCLEOTIDE SEQUENCE [LARGE SCALE GENOMIC DNA]</scope>
    <source>
        <strain evidence="8">cv. Old Blush</strain>
    </source>
</reference>
<proteinExistence type="predicted"/>
<keyword evidence="3" id="KW-0547">Nucleotide-binding</keyword>
<dbReference type="PANTHER" id="PTHR27002">
    <property type="entry name" value="RECEPTOR-LIKE SERINE/THREONINE-PROTEIN KINASE SD1-8"/>
    <property type="match status" value="1"/>
</dbReference>
<keyword evidence="1 7" id="KW-0723">Serine/threonine-protein kinase</keyword>
<evidence type="ECO:0000313" key="7">
    <source>
        <dbReference type="EMBL" id="PRQ28630.1"/>
    </source>
</evidence>
<evidence type="ECO:0000313" key="8">
    <source>
        <dbReference type="Proteomes" id="UP000238479"/>
    </source>
</evidence>
<dbReference type="Proteomes" id="UP000238479">
    <property type="component" value="Chromosome 5"/>
</dbReference>
<dbReference type="Gene3D" id="3.30.200.20">
    <property type="entry name" value="Phosphorylase Kinase, domain 1"/>
    <property type="match status" value="1"/>
</dbReference>
<keyword evidence="4 7" id="KW-0418">Kinase</keyword>
<dbReference type="EC" id="2.7.11.1" evidence="7"/>
<dbReference type="Gramene" id="PRQ28630">
    <property type="protein sequence ID" value="PRQ28630"/>
    <property type="gene ID" value="RchiOBHm_Chr5g0005071"/>
</dbReference>
<name>A0A2P6Q380_ROSCH</name>
<organism evidence="7 8">
    <name type="scientific">Rosa chinensis</name>
    <name type="common">China rose</name>
    <dbReference type="NCBI Taxonomy" id="74649"/>
    <lineage>
        <taxon>Eukaryota</taxon>
        <taxon>Viridiplantae</taxon>
        <taxon>Streptophyta</taxon>
        <taxon>Embryophyta</taxon>
        <taxon>Tracheophyta</taxon>
        <taxon>Spermatophyta</taxon>
        <taxon>Magnoliopsida</taxon>
        <taxon>eudicotyledons</taxon>
        <taxon>Gunneridae</taxon>
        <taxon>Pentapetalae</taxon>
        <taxon>rosids</taxon>
        <taxon>fabids</taxon>
        <taxon>Rosales</taxon>
        <taxon>Rosaceae</taxon>
        <taxon>Rosoideae</taxon>
        <taxon>Rosoideae incertae sedis</taxon>
        <taxon>Rosa</taxon>
    </lineage>
</organism>
<keyword evidence="2 7" id="KW-0808">Transferase</keyword>
<dbReference type="GO" id="GO:0005886">
    <property type="term" value="C:plasma membrane"/>
    <property type="evidence" value="ECO:0007669"/>
    <property type="project" value="TreeGrafter"/>
</dbReference>
<dbReference type="AlphaFoldDB" id="A0A2P6Q380"/>
<evidence type="ECO:0000256" key="1">
    <source>
        <dbReference type="ARBA" id="ARBA00022527"/>
    </source>
</evidence>